<dbReference type="InterPro" id="IPR005170">
    <property type="entry name" value="Transptr-assoc_dom"/>
</dbReference>
<keyword evidence="3" id="KW-1003">Cell membrane</keyword>
<evidence type="ECO:0000256" key="3">
    <source>
        <dbReference type="ARBA" id="ARBA00022475"/>
    </source>
</evidence>
<name>A0A849IE19_9HYPH</name>
<keyword evidence="6 10" id="KW-1133">Transmembrane helix</keyword>
<evidence type="ECO:0000256" key="5">
    <source>
        <dbReference type="ARBA" id="ARBA00022737"/>
    </source>
</evidence>
<dbReference type="Gene3D" id="3.30.465.10">
    <property type="match status" value="1"/>
</dbReference>
<evidence type="ECO:0000256" key="9">
    <source>
        <dbReference type="PROSITE-ProRule" id="PRU00703"/>
    </source>
</evidence>
<dbReference type="Gene3D" id="3.10.580.10">
    <property type="entry name" value="CBS-domain"/>
    <property type="match status" value="1"/>
</dbReference>
<reference evidence="14 15" key="1">
    <citation type="submission" date="2020-04" db="EMBL/GenBank/DDBJ databases">
        <title>Enterovirga sp. isolate from soil.</title>
        <authorList>
            <person name="Chea S."/>
            <person name="Kim D.-U."/>
        </authorList>
    </citation>
    <scope>NUCLEOTIDE SEQUENCE [LARGE SCALE GENOMIC DNA]</scope>
    <source>
        <strain evidence="14 15">DB1703</strain>
    </source>
</reference>
<dbReference type="RefSeq" id="WP_171219731.1">
    <property type="nucleotide sequence ID" value="NZ_JABEPP010000005.1"/>
</dbReference>
<feature type="transmembrane region" description="Helical" evidence="11">
    <location>
        <begin position="62"/>
        <end position="80"/>
    </location>
</feature>
<feature type="transmembrane region" description="Helical" evidence="11">
    <location>
        <begin position="132"/>
        <end position="154"/>
    </location>
</feature>
<organism evidence="14 15">
    <name type="scientific">Enterovirga aerilata</name>
    <dbReference type="NCBI Taxonomy" id="2730920"/>
    <lineage>
        <taxon>Bacteria</taxon>
        <taxon>Pseudomonadati</taxon>
        <taxon>Pseudomonadota</taxon>
        <taxon>Alphaproteobacteria</taxon>
        <taxon>Hyphomicrobiales</taxon>
        <taxon>Methylobacteriaceae</taxon>
        <taxon>Enterovirga</taxon>
    </lineage>
</organism>
<dbReference type="Pfam" id="PF01595">
    <property type="entry name" value="CNNM"/>
    <property type="match status" value="1"/>
</dbReference>
<protein>
    <submittedName>
        <fullName evidence="14">HlyC/CorC family transporter</fullName>
    </submittedName>
</protein>
<dbReference type="InterPro" id="IPR046342">
    <property type="entry name" value="CBS_dom_sf"/>
</dbReference>
<keyword evidence="8 10" id="KW-0472">Membrane</keyword>
<dbReference type="FunFam" id="3.30.465.10:FF:000023">
    <property type="entry name" value="Magnesium and cobalt transporter"/>
    <property type="match status" value="1"/>
</dbReference>
<dbReference type="GO" id="GO:0005886">
    <property type="term" value="C:plasma membrane"/>
    <property type="evidence" value="ECO:0007669"/>
    <property type="project" value="UniProtKB-SubCell"/>
</dbReference>
<evidence type="ECO:0000259" key="12">
    <source>
        <dbReference type="PROSITE" id="PS51371"/>
    </source>
</evidence>
<proteinExistence type="inferred from homology"/>
<evidence type="ECO:0000256" key="2">
    <source>
        <dbReference type="ARBA" id="ARBA00006446"/>
    </source>
</evidence>
<dbReference type="InterPro" id="IPR051676">
    <property type="entry name" value="UPF0053_domain"/>
</dbReference>
<evidence type="ECO:0000313" key="15">
    <source>
        <dbReference type="Proteomes" id="UP000564885"/>
    </source>
</evidence>
<dbReference type="SMART" id="SM01091">
    <property type="entry name" value="CorC_HlyC"/>
    <property type="match status" value="1"/>
</dbReference>
<keyword evidence="7 9" id="KW-0129">CBS domain</keyword>
<evidence type="ECO:0000256" key="1">
    <source>
        <dbReference type="ARBA" id="ARBA00004651"/>
    </source>
</evidence>
<keyword evidence="15" id="KW-1185">Reference proteome</keyword>
<keyword evidence="4 10" id="KW-0812">Transmembrane</keyword>
<dbReference type="Proteomes" id="UP000564885">
    <property type="component" value="Unassembled WGS sequence"/>
</dbReference>
<feature type="domain" description="CBS" evidence="12">
    <location>
        <begin position="280"/>
        <end position="338"/>
    </location>
</feature>
<dbReference type="CDD" id="cd04590">
    <property type="entry name" value="CBS_pair_CorC_HlyC_assoc"/>
    <property type="match status" value="1"/>
</dbReference>
<evidence type="ECO:0000313" key="14">
    <source>
        <dbReference type="EMBL" id="NNM74280.1"/>
    </source>
</evidence>
<feature type="transmembrane region" description="Helical" evidence="11">
    <location>
        <begin position="6"/>
        <end position="25"/>
    </location>
</feature>
<evidence type="ECO:0000259" key="13">
    <source>
        <dbReference type="PROSITE" id="PS51846"/>
    </source>
</evidence>
<dbReference type="InterPro" id="IPR036318">
    <property type="entry name" value="FAD-bd_PCMH-like_sf"/>
</dbReference>
<dbReference type="InterPro" id="IPR000644">
    <property type="entry name" value="CBS_dom"/>
</dbReference>
<dbReference type="Pfam" id="PF00571">
    <property type="entry name" value="CBS"/>
    <property type="match status" value="1"/>
</dbReference>
<evidence type="ECO:0000256" key="7">
    <source>
        <dbReference type="ARBA" id="ARBA00023122"/>
    </source>
</evidence>
<dbReference type="InterPro" id="IPR016169">
    <property type="entry name" value="FAD-bd_PCMH_sub2"/>
</dbReference>
<evidence type="ECO:0000256" key="4">
    <source>
        <dbReference type="ARBA" id="ARBA00022692"/>
    </source>
</evidence>
<dbReference type="SUPFAM" id="SSF56176">
    <property type="entry name" value="FAD-binding/transporter-associated domain-like"/>
    <property type="match status" value="1"/>
</dbReference>
<sequence length="429" mass="45902">MLEFAVAVFLILLNGVFALSELAVVSARKARLKGMAESGRRGAATALALAENPGRFLSTVQIGITLVGILAGVVSGASLGEQLTGILQVQGVPPRAAGPLGYVIVIGIITYLSVVVGELVPKNLALRNPEAIACAVAPLMSVISRIAGPVVWLLDASTRLIFHIFGQPTGSDNAVTEEEIRTVMAEAETAGILEVDERKMISGVMRLGDRAVRSVMTPRTEVEWIDLDDDEAKLRQRLAETTHSRLPVGEGSPDNMLGVIQVREVLAPLLYGGPIDIRSHMRTAPVVPDTLDALDALNVLREAEVPVALVHDEYGHFEGLATPADILDAIAGAFRSDEGGAEPEAVRREDGSWLLAGWMPVDEMADMLGITLPERRSYETVAGLVIGELQHLPTTGEVVETLGWRFEVMDLDGRRVDKVLARRLEAAAA</sequence>
<dbReference type="PROSITE" id="PS51371">
    <property type="entry name" value="CBS"/>
    <property type="match status" value="2"/>
</dbReference>
<feature type="transmembrane region" description="Helical" evidence="11">
    <location>
        <begin position="100"/>
        <end position="120"/>
    </location>
</feature>
<dbReference type="PROSITE" id="PS51846">
    <property type="entry name" value="CNNM"/>
    <property type="match status" value="1"/>
</dbReference>
<dbReference type="PANTHER" id="PTHR43099:SF5">
    <property type="entry name" value="HLYC_CORC FAMILY TRANSPORTER"/>
    <property type="match status" value="1"/>
</dbReference>
<dbReference type="GO" id="GO:0050660">
    <property type="term" value="F:flavin adenine dinucleotide binding"/>
    <property type="evidence" value="ECO:0007669"/>
    <property type="project" value="InterPro"/>
</dbReference>
<comment type="caution">
    <text evidence="14">The sequence shown here is derived from an EMBL/GenBank/DDBJ whole genome shotgun (WGS) entry which is preliminary data.</text>
</comment>
<dbReference type="AlphaFoldDB" id="A0A849IE19"/>
<gene>
    <name evidence="14" type="ORF">HJG44_18130</name>
</gene>
<dbReference type="EMBL" id="JABEPP010000005">
    <property type="protein sequence ID" value="NNM74280.1"/>
    <property type="molecule type" value="Genomic_DNA"/>
</dbReference>
<dbReference type="InterPro" id="IPR002550">
    <property type="entry name" value="CNNM"/>
</dbReference>
<feature type="domain" description="CBS" evidence="12">
    <location>
        <begin position="216"/>
        <end position="275"/>
    </location>
</feature>
<feature type="domain" description="CNNM transmembrane" evidence="13">
    <location>
        <begin position="1"/>
        <end position="197"/>
    </location>
</feature>
<dbReference type="Pfam" id="PF03471">
    <property type="entry name" value="CorC_HlyC"/>
    <property type="match status" value="1"/>
</dbReference>
<evidence type="ECO:0000256" key="6">
    <source>
        <dbReference type="ARBA" id="ARBA00022989"/>
    </source>
</evidence>
<evidence type="ECO:0000256" key="11">
    <source>
        <dbReference type="SAM" id="Phobius"/>
    </source>
</evidence>
<evidence type="ECO:0000256" key="10">
    <source>
        <dbReference type="PROSITE-ProRule" id="PRU01193"/>
    </source>
</evidence>
<dbReference type="InterPro" id="IPR044751">
    <property type="entry name" value="Ion_transp-like_CBS"/>
</dbReference>
<dbReference type="PANTHER" id="PTHR43099">
    <property type="entry name" value="UPF0053 PROTEIN YRKA"/>
    <property type="match status" value="1"/>
</dbReference>
<comment type="subcellular location">
    <subcellularLocation>
        <location evidence="1">Cell membrane</location>
        <topology evidence="1">Multi-pass membrane protein</topology>
    </subcellularLocation>
</comment>
<accession>A0A849IE19</accession>
<evidence type="ECO:0000256" key="8">
    <source>
        <dbReference type="ARBA" id="ARBA00023136"/>
    </source>
</evidence>
<keyword evidence="5" id="KW-0677">Repeat</keyword>
<comment type="similarity">
    <text evidence="2">Belongs to the UPF0053 family. Hemolysin C subfamily.</text>
</comment>
<dbReference type="SUPFAM" id="SSF54631">
    <property type="entry name" value="CBS-domain pair"/>
    <property type="match status" value="1"/>
</dbReference>